<comment type="caution">
    <text evidence="1">The sequence shown here is derived from an EMBL/GenBank/DDBJ whole genome shotgun (WGS) entry which is preliminary data.</text>
</comment>
<protein>
    <submittedName>
        <fullName evidence="1">Uncharacterized protein</fullName>
    </submittedName>
</protein>
<dbReference type="Proteomes" id="UP001651158">
    <property type="component" value="Unassembled WGS sequence"/>
</dbReference>
<dbReference type="EMBL" id="JAKROA010000002">
    <property type="protein sequence ID" value="KAL5110974.1"/>
    <property type="molecule type" value="Genomic_DNA"/>
</dbReference>
<reference evidence="1 2" key="1">
    <citation type="journal article" date="2022" name="Front. Cell. Infect. Microbiol.">
        <title>The Genomes of Two Strains of Taenia crassiceps the Animal Model for the Study of Human Cysticercosis.</title>
        <authorList>
            <person name="Bobes R.J."/>
            <person name="Estrada K."/>
            <person name="Rios-Valencia D.G."/>
            <person name="Calderon-Gallegos A."/>
            <person name="de la Torre P."/>
            <person name="Carrero J.C."/>
            <person name="Sanchez-Flores A."/>
            <person name="Laclette J.P."/>
        </authorList>
    </citation>
    <scope>NUCLEOTIDE SEQUENCE [LARGE SCALE GENOMIC DNA]</scope>
    <source>
        <strain evidence="1">WFUcys</strain>
    </source>
</reference>
<proteinExistence type="predicted"/>
<evidence type="ECO:0000313" key="1">
    <source>
        <dbReference type="EMBL" id="KAL5110974.1"/>
    </source>
</evidence>
<gene>
    <name evidence="1" type="ORF">TcWFU_009767</name>
</gene>
<evidence type="ECO:0000313" key="2">
    <source>
        <dbReference type="Proteomes" id="UP001651158"/>
    </source>
</evidence>
<organism evidence="1 2">
    <name type="scientific">Taenia crassiceps</name>
    <dbReference type="NCBI Taxonomy" id="6207"/>
    <lineage>
        <taxon>Eukaryota</taxon>
        <taxon>Metazoa</taxon>
        <taxon>Spiralia</taxon>
        <taxon>Lophotrochozoa</taxon>
        <taxon>Platyhelminthes</taxon>
        <taxon>Cestoda</taxon>
        <taxon>Eucestoda</taxon>
        <taxon>Cyclophyllidea</taxon>
        <taxon>Taeniidae</taxon>
        <taxon>Taenia</taxon>
    </lineage>
</organism>
<accession>A0ABR4QMP4</accession>
<name>A0ABR4QMP4_9CEST</name>
<sequence length="95" mass="10452">MFCVIDDLRITDGRHLLCPIRETSGTVVHRDNVHDECAEENVDQLPKAKARGLHPLTIGEALAPLCTSLLHFKWASTGPERALMGKYNCTLSPVG</sequence>
<keyword evidence="2" id="KW-1185">Reference proteome</keyword>